<sequence length="1827" mass="199423">TVSIDASPCVRLAAAMLIQGSGGVCRGETKKRSLSGDATWDGVSQKKYRGAAGICGDAERAAGRTDGEAKDAREEVSCGPDLWETEDRERNAREDGEPRVREYVWSRCTRDFLIGLLSGQHTERVTGVAFLKRRQTGDKHNEQSEGRCGAERPSIELYQRGESDGTEKSKERPGAPWGTGVEGASGGADGSAQGDRPEARRSRKRKTAAAFASAFASTVQIAGEAGESPFGVAALWQGDKDGTLLDSTATAAELHTAGPMEVSRHLARQLLFQLFKAPLQEQAFQVKGLCRTHAPLVYALAAHVGACACLSEPFGSRVFSGSSLSASEEERQCSGQSCRPGISYVDRCKLGVALFSQVRAEIVAYEKAKRRVRHREARPSSETRDATKIREKESPSPRPFPYYRGSLLIEWQAQLAMSAQLLRPHCLNRDEKLLEEQPLLRRFIVNSIPEEDLLASLQNTAGGAVLQYSYWSFFVSLPSCVTCPSPSPLNTASSQQPLTSRHSDRRYLFPSSLLPACDIEATRWPVVPNSPNSAFSGAQSSAAVAAAAAAPVSPYGRVLELFIREVSRFLDGRRCAAVHALHAYSAAHICHAVLAAASTEAASIENRSPGTCGVHSPEGAGEKRVAAARLERVGGGESAPEWRCGRSESRERWGRLSAAGESGLAVRGLRVRSCTRQGSRAVSEESGARTRHGGAVRHSTPAHRQPQKTPADGESPLRRTEEPEDVREGRKRRCLRVEREGDEGKRRRGRKGPQGETGSEKDGRGLDGSCGERRRGERGKGEESSCQRDEADGVVTLTYSSSPMEEDAQDVNTMSPAESESVSASVCLSASHLHRGQVAEAAPEGCPLPSWLQKRSEAEVDSALFLDVLLPFLLRDARLRRWFSLQLARTLLPLVATLDQQRQLLAGEVSAHEPSEASCADERRERFVGLSASGPTASADEGRRENHFCAAVERPPESARRERGTRYEVQRRSRESQARRVSVEPGESRNPLPCSTENGRSSSPRGPTLRSSGEERTQTDEGRKKTLTRRQKALLEQKAARESGGESRAEREETACTDSQKRGGRNADDSREKQRGDAEESEAASEDSEDETSEEDDLKDEDFQLGSTRRTKRRKWEAHGRGATKKLKGDALSPEKQKPNSTGDSAFERQQELLCKALRQTPVPQCFALSYRGSAPVSDSVGSSLGASSSPLNSSSPLSPSSALTPSFLSLPAFVAALEIVALLRHLPLGREILVGLEGPLHTSGDNSEADRSVSADSREDRKPLDLLAPLPLHGLLMHAGVAFLRALGELLRRRAFQVPGSAAVLSLPEFGADDAVESVSNPPLPLEIFSVGANARSAASKHRPQAPLQALLRQFPRERLTLQRFLFKRALDVFCSLGQLASVYPRQISEIAVLNPTLVEFGRLLEPLSTVSRCLWREAQVVPRTLSLLTSGGSGEERMRRFAASREEQGGEDSPAVQAPPRGHQCRLRTCGISCEVDGTGDRGEVTAGQQSMRGPSSGKCGDSTNQQNMIAGDKAAALKRWRRNIHLILEIYGVVCEHLAFFFSVPIFWERHRACKSSAGKALFARMLARLPTFLEAMFTWVDFFKATSDRLAAFEHHTEGLQSSKDALGENSAARTQEKQDGRQSDHGSSSAKDEVTGLARLSWNSGACVGHAVCDFWQDAVLQGELYSEDKTRRGKTGDEQRDQNEKRSPEPNVELGESRQPVDKKNASFDTTQEVQSQNQRPLWALNRREQTQEPRPCDGKTAVVLVSPAVRNERRRARDDESETDAVSMEAHAVQVLRVLLARGGSGKIQAAKLTSLLGRFLRTFPDNDTVRSLLHEADHE</sequence>
<feature type="region of interest" description="Disordered" evidence="1">
    <location>
        <begin position="134"/>
        <end position="205"/>
    </location>
</feature>
<feature type="compositionally biased region" description="Acidic residues" evidence="1">
    <location>
        <begin position="1079"/>
        <end position="1100"/>
    </location>
</feature>
<feature type="compositionally biased region" description="Basic residues" evidence="1">
    <location>
        <begin position="1109"/>
        <end position="1126"/>
    </location>
</feature>
<dbReference type="Proteomes" id="UP000028834">
    <property type="component" value="Unassembled WGS sequence"/>
</dbReference>
<feature type="region of interest" description="Disordered" evidence="1">
    <location>
        <begin position="373"/>
        <end position="397"/>
    </location>
</feature>
<feature type="non-terminal residue" evidence="2">
    <location>
        <position position="1"/>
    </location>
</feature>
<feature type="compositionally biased region" description="Basic and acidic residues" evidence="1">
    <location>
        <begin position="758"/>
        <end position="791"/>
    </location>
</feature>
<reference evidence="2 3" key="1">
    <citation type="submission" date="2014-05" db="EMBL/GenBank/DDBJ databases">
        <authorList>
            <person name="Sibley D."/>
            <person name="Venepally P."/>
            <person name="Karamycheva S."/>
            <person name="Hadjithomas M."/>
            <person name="Khan A."/>
            <person name="Brunk B."/>
            <person name="Roos D."/>
            <person name="Caler E."/>
            <person name="Lorenzi H."/>
        </authorList>
    </citation>
    <scope>NUCLEOTIDE SEQUENCE [LARGE SCALE GENOMIC DNA]</scope>
    <source>
        <strain evidence="2 3">RUB</strain>
    </source>
</reference>
<feature type="region of interest" description="Disordered" evidence="1">
    <location>
        <begin position="673"/>
        <end position="793"/>
    </location>
</feature>
<feature type="region of interest" description="Disordered" evidence="1">
    <location>
        <begin position="1178"/>
        <end position="1199"/>
    </location>
</feature>
<name>A0A086LLP5_TOXGO</name>
<feature type="region of interest" description="Disordered" evidence="1">
    <location>
        <begin position="1605"/>
        <end position="1637"/>
    </location>
</feature>
<feature type="region of interest" description="Disordered" evidence="1">
    <location>
        <begin position="932"/>
        <end position="1146"/>
    </location>
</feature>
<feature type="compositionally biased region" description="Basic and acidic residues" evidence="1">
    <location>
        <begin position="1674"/>
        <end position="1694"/>
    </location>
</feature>
<comment type="caution">
    <text evidence="2">The sequence shown here is derived from an EMBL/GenBank/DDBJ whole genome shotgun (WGS) entry which is preliminary data.</text>
</comment>
<evidence type="ECO:0000313" key="3">
    <source>
        <dbReference type="Proteomes" id="UP000028834"/>
    </source>
</evidence>
<feature type="compositionally biased region" description="Basic and acidic residues" evidence="1">
    <location>
        <begin position="135"/>
        <end position="173"/>
    </location>
</feature>
<feature type="region of interest" description="Disordered" evidence="1">
    <location>
        <begin position="1238"/>
        <end position="1261"/>
    </location>
</feature>
<dbReference type="VEuPathDB" id="ToxoDB:TGRUB_255390"/>
<feature type="compositionally biased region" description="Basic and acidic residues" evidence="1">
    <location>
        <begin position="377"/>
        <end position="395"/>
    </location>
</feature>
<feature type="compositionally biased region" description="Polar residues" evidence="1">
    <location>
        <begin position="993"/>
        <end position="1011"/>
    </location>
</feature>
<feature type="compositionally biased region" description="Basic and acidic residues" evidence="1">
    <location>
        <begin position="1701"/>
        <end position="1712"/>
    </location>
</feature>
<feature type="compositionally biased region" description="Gly residues" evidence="1">
    <location>
        <begin position="180"/>
        <end position="189"/>
    </location>
</feature>
<feature type="compositionally biased region" description="Basic and acidic residues" evidence="1">
    <location>
        <begin position="1012"/>
        <end position="1024"/>
    </location>
</feature>
<evidence type="ECO:0000256" key="1">
    <source>
        <dbReference type="SAM" id="MobiDB-lite"/>
    </source>
</evidence>
<feature type="compositionally biased region" description="Basic and acidic residues" evidence="1">
    <location>
        <begin position="1033"/>
        <end position="1078"/>
    </location>
</feature>
<feature type="region of interest" description="Disordered" evidence="1">
    <location>
        <begin position="1674"/>
        <end position="1728"/>
    </location>
</feature>
<feature type="compositionally biased region" description="Basic and acidic residues" evidence="1">
    <location>
        <begin position="1127"/>
        <end position="1138"/>
    </location>
</feature>
<feature type="compositionally biased region" description="Basic and acidic residues" evidence="1">
    <location>
        <begin position="1249"/>
        <end position="1261"/>
    </location>
</feature>
<feature type="compositionally biased region" description="Basic and acidic residues" evidence="1">
    <location>
        <begin position="1436"/>
        <end position="1450"/>
    </location>
</feature>
<feature type="compositionally biased region" description="Basic and acidic residues" evidence="1">
    <location>
        <begin position="954"/>
        <end position="982"/>
    </location>
</feature>
<feature type="region of interest" description="Disordered" evidence="1">
    <location>
        <begin position="1432"/>
        <end position="1464"/>
    </location>
</feature>
<protein>
    <submittedName>
        <fullName evidence="2">HEAT repeat-containing protein</fullName>
    </submittedName>
</protein>
<feature type="compositionally biased region" description="Basic and acidic residues" evidence="1">
    <location>
        <begin position="1619"/>
        <end position="1637"/>
    </location>
</feature>
<proteinExistence type="predicted"/>
<feature type="compositionally biased region" description="Polar residues" evidence="1">
    <location>
        <begin position="1713"/>
        <end position="1726"/>
    </location>
</feature>
<accession>A0A086LLP5</accession>
<gene>
    <name evidence="2" type="ORF">TGRUB_255390</name>
</gene>
<dbReference type="OrthoDB" id="2013972at2759"/>
<feature type="compositionally biased region" description="Basic and acidic residues" evidence="1">
    <location>
        <begin position="735"/>
        <end position="745"/>
    </location>
</feature>
<organism evidence="2 3">
    <name type="scientific">Toxoplasma gondii RUB</name>
    <dbReference type="NCBI Taxonomy" id="935652"/>
    <lineage>
        <taxon>Eukaryota</taxon>
        <taxon>Sar</taxon>
        <taxon>Alveolata</taxon>
        <taxon>Apicomplexa</taxon>
        <taxon>Conoidasida</taxon>
        <taxon>Coccidia</taxon>
        <taxon>Eucoccidiorida</taxon>
        <taxon>Eimeriorina</taxon>
        <taxon>Sarcocystidae</taxon>
        <taxon>Toxoplasma</taxon>
    </lineage>
</organism>
<dbReference type="EMBL" id="AFYV02002803">
    <property type="protein sequence ID" value="KFG57563.1"/>
    <property type="molecule type" value="Genomic_DNA"/>
</dbReference>
<feature type="region of interest" description="Disordered" evidence="1">
    <location>
        <begin position="1487"/>
        <end position="1506"/>
    </location>
</feature>
<evidence type="ECO:0000313" key="2">
    <source>
        <dbReference type="EMBL" id="KFG57563.1"/>
    </source>
</evidence>